<feature type="region of interest" description="Disordered" evidence="1">
    <location>
        <begin position="506"/>
        <end position="529"/>
    </location>
</feature>
<dbReference type="EMBL" id="GL883108">
    <property type="protein sequence ID" value="EGG06501.1"/>
    <property type="molecule type" value="Genomic_DNA"/>
</dbReference>
<dbReference type="InParanoid" id="F4RMB5"/>
<dbReference type="KEGG" id="mlr:MELLADRAFT_63342"/>
<evidence type="ECO:0000256" key="1">
    <source>
        <dbReference type="SAM" id="MobiDB-lite"/>
    </source>
</evidence>
<proteinExistence type="predicted"/>
<feature type="region of interest" description="Disordered" evidence="1">
    <location>
        <begin position="547"/>
        <end position="574"/>
    </location>
</feature>
<protein>
    <submittedName>
        <fullName evidence="2">Uncharacterized protein</fullName>
    </submittedName>
</protein>
<evidence type="ECO:0000313" key="3">
    <source>
        <dbReference type="Proteomes" id="UP000001072"/>
    </source>
</evidence>
<dbReference type="RefSeq" id="XP_007410335.1">
    <property type="nucleotide sequence ID" value="XM_007410273.1"/>
</dbReference>
<feature type="region of interest" description="Disordered" evidence="1">
    <location>
        <begin position="450"/>
        <end position="477"/>
    </location>
</feature>
<dbReference type="AlphaFoldDB" id="F4RMB5"/>
<feature type="compositionally biased region" description="Basic and acidic residues" evidence="1">
    <location>
        <begin position="420"/>
        <end position="430"/>
    </location>
</feature>
<dbReference type="HOGENOM" id="CLU_007545_0_0_1"/>
<feature type="compositionally biased region" description="Polar residues" evidence="1">
    <location>
        <begin position="339"/>
        <end position="359"/>
    </location>
</feature>
<organism evidence="3">
    <name type="scientific">Melampsora larici-populina (strain 98AG31 / pathotype 3-4-7)</name>
    <name type="common">Poplar leaf rust fungus</name>
    <dbReference type="NCBI Taxonomy" id="747676"/>
    <lineage>
        <taxon>Eukaryota</taxon>
        <taxon>Fungi</taxon>
        <taxon>Dikarya</taxon>
        <taxon>Basidiomycota</taxon>
        <taxon>Pucciniomycotina</taxon>
        <taxon>Pucciniomycetes</taxon>
        <taxon>Pucciniales</taxon>
        <taxon>Melampsoraceae</taxon>
        <taxon>Melampsora</taxon>
    </lineage>
</organism>
<accession>F4RMB5</accession>
<feature type="compositionally biased region" description="Basic and acidic residues" evidence="1">
    <location>
        <begin position="360"/>
        <end position="371"/>
    </location>
</feature>
<reference evidence="3" key="1">
    <citation type="journal article" date="2011" name="Proc. Natl. Acad. Sci. U.S.A.">
        <title>Obligate biotrophy features unraveled by the genomic analysis of rust fungi.</title>
        <authorList>
            <person name="Duplessis S."/>
            <person name="Cuomo C.A."/>
            <person name="Lin Y.-C."/>
            <person name="Aerts A."/>
            <person name="Tisserant E."/>
            <person name="Veneault-Fourrey C."/>
            <person name="Joly D.L."/>
            <person name="Hacquard S."/>
            <person name="Amselem J."/>
            <person name="Cantarel B.L."/>
            <person name="Chiu R."/>
            <person name="Coutinho P.M."/>
            <person name="Feau N."/>
            <person name="Field M."/>
            <person name="Frey P."/>
            <person name="Gelhaye E."/>
            <person name="Goldberg J."/>
            <person name="Grabherr M.G."/>
            <person name="Kodira C.D."/>
            <person name="Kohler A."/>
            <person name="Kuees U."/>
            <person name="Lindquist E.A."/>
            <person name="Lucas S.M."/>
            <person name="Mago R."/>
            <person name="Mauceli E."/>
            <person name="Morin E."/>
            <person name="Murat C."/>
            <person name="Pangilinan J.L."/>
            <person name="Park R."/>
            <person name="Pearson M."/>
            <person name="Quesneville H."/>
            <person name="Rouhier N."/>
            <person name="Sakthikumar S."/>
            <person name="Salamov A.A."/>
            <person name="Schmutz J."/>
            <person name="Selles B."/>
            <person name="Shapiro H."/>
            <person name="Tanguay P."/>
            <person name="Tuskan G.A."/>
            <person name="Henrissat B."/>
            <person name="Van de Peer Y."/>
            <person name="Rouze P."/>
            <person name="Ellis J.G."/>
            <person name="Dodds P.N."/>
            <person name="Schein J.E."/>
            <person name="Zhong S."/>
            <person name="Hamelin R.C."/>
            <person name="Grigoriev I.V."/>
            <person name="Szabo L.J."/>
            <person name="Martin F."/>
        </authorList>
    </citation>
    <scope>NUCLEOTIDE SEQUENCE [LARGE SCALE GENOMIC DNA]</scope>
    <source>
        <strain evidence="3">98AG31 / pathotype 3-4-7</strain>
    </source>
</reference>
<dbReference type="GeneID" id="18930072"/>
<evidence type="ECO:0000313" key="2">
    <source>
        <dbReference type="EMBL" id="EGG06501.1"/>
    </source>
</evidence>
<feature type="compositionally biased region" description="Polar residues" evidence="1">
    <location>
        <begin position="373"/>
        <end position="389"/>
    </location>
</feature>
<gene>
    <name evidence="2" type="ORF">MELLADRAFT_63342</name>
</gene>
<dbReference type="Proteomes" id="UP000001072">
    <property type="component" value="Unassembled WGS sequence"/>
</dbReference>
<dbReference type="OrthoDB" id="10472997at2759"/>
<keyword evidence="3" id="KW-1185">Reference proteome</keyword>
<name>F4RMB5_MELLP</name>
<sequence length="885" mass="100259">MLSSTVLYGVSDCFKSQDCIRDHERQSPQFRAFSTMDLLNKKSYRTMALMLNWPILLTAMGVWDFSRSVRHSIPTSLGSHTEARSHLEETPELAVLHQEDYLSERQTSDIPFDASSPSTALASNFPAMYTGPHQSGASDKTSFSSFHSLGEGNAGILNTHNGLAVNRRSGAESQERLPLHQVVGEEIQSHVFRPGSQIVSPPDAYILNPPSSSAHMDISGEGSSEQFHDPFENTGYYRELSHVISQLPGIMEDSPSWHGQLMGLPSPEMISLKPYHEWRTLEAQNSPTGHDHPVASLEFEKASPDYQHAHHRKLFQDHSSEELPSSPHIPASDGHDPSTALSAHTSPFPTESHHASPTRNEFDANEIKYADDPSNSEGSSHSYSATTPLSDSHDESSEESSSHFLGNEARASSALVRPPNARELRSEIKSPGHSTSYQYVKMKSNKVEWSQANSVEQNSDQEKQSSSSQDAKLPSRDVRISLSRPGQLKAPHPTYQVNLQRSKRTYHHDPFSFNGDDESTHQATKSRRLTQTKIHVLESSTLPSWQLSWSRSKPRTARGPRPGNPAVLKSEQPRIDATKFEGTFDLDRYYSKKNALERSYSRSRTLARSEKVALESPTLDRSRQARAMNIGIDFQQKTISSKSHLATDPFLVKAPKPSGPMKKRTKAIPRLEAVNPRPEGYVDDNRHQLVSNSNEEPLLSRALMDTYKPQIQKFLESIEHKEANKDYAQFLVENMEKLWDNYLEMITICSEIVAERDIKTNMEQDLIDAYKWIAIRWKEIPGTHFDWLPLPGLKYPPGKLYERDAFTPHFETLPVYEGTIYWLGHRMFKRRRERVAGTHILYFMREKRPHWIRVLTPISAPELLVKTLLIAIKRVRKLTFPSPRP</sequence>
<dbReference type="VEuPathDB" id="FungiDB:MELLADRAFT_63342"/>
<feature type="region of interest" description="Disordered" evidence="1">
    <location>
        <begin position="311"/>
        <end position="437"/>
    </location>
</feature>